<reference evidence="1 2" key="1">
    <citation type="submission" date="2020-08" db="EMBL/GenBank/DDBJ databases">
        <title>Genomic Encyclopedia of Type Strains, Phase IV (KMG-IV): sequencing the most valuable type-strain genomes for metagenomic binning, comparative biology and taxonomic classification.</title>
        <authorList>
            <person name="Goeker M."/>
        </authorList>
    </citation>
    <scope>NUCLEOTIDE SEQUENCE [LARGE SCALE GENOMIC DNA]</scope>
    <source>
        <strain evidence="1 2">DSM 22198</strain>
    </source>
</reference>
<gene>
    <name evidence="1" type="ORF">FHS74_003719</name>
</gene>
<accession>A0A7X0B1V0</accession>
<sequence>MPISLDFPEITDAFRQFLLMPVRQIAHSFEALSLWLQKRVKAADLLEAGSRGYPVLRFEGDAVSLWLDAQQARGLGPSEPAPGFAQRARDAGSRFVAGIGTIGQQISQDLILPAAFATFADAIDAIGRSVERFAGPVDGAMGQRLFGHSGVDGTDPGRRRAGDLWGEAALAWRAIAGSTSQLRGFVGHLRAILPPPPPAGDVPAAGGALSLPDTLDRYGRFILAGVLVIPALPALATSFWDSVVIRVKEAVIGALARIEAKINGYRKLVLDFVFIDFRRILRKVLSYTISAQIVLIAHVRFFGEFALDYAELVVSELKTWFEAVASYLNKYIGYVNTVLSAVNAVLQFDLGPIIGGVLGTAFGSTLAGPVTALMPSITLDDLITAGTDIARPAVRVALTAYSLALKTLIENAPFIPPSVSGRVDALPSLFWNMLRKPPSFPAETAPIKWPAGYGAPNLYDTIFKPGLPALRQAIDGLARTLPQSAKDILGVGSVALNILGDEFASQAGQIATQTADGRFQRLAETAVRQAQSVFGVDADALRAKIATQPADPVADAFGQWLAYGGFALLGEAIPAYFREMRDFWAEKTARGDEATVRLNMTSPRILAERATLARSHVKQVVIKAAGREVDVPLAQAVAAQFRAAVQQAYSDGQTRLKLYAVSSYV</sequence>
<evidence type="ECO:0000313" key="1">
    <source>
        <dbReference type="EMBL" id="MBB6253150.1"/>
    </source>
</evidence>
<dbReference type="Proteomes" id="UP000539175">
    <property type="component" value="Unassembled WGS sequence"/>
</dbReference>
<name>A0A7X0B1V0_9PROT</name>
<protein>
    <submittedName>
        <fullName evidence="1">Uncharacterized protein</fullName>
    </submittedName>
</protein>
<keyword evidence="2" id="KW-1185">Reference proteome</keyword>
<dbReference type="RefSeq" id="WP_184803261.1">
    <property type="nucleotide sequence ID" value="NZ_JACIIZ010000010.1"/>
</dbReference>
<organism evidence="1 2">
    <name type="scientific">Nitrospirillum iridis</name>
    <dbReference type="NCBI Taxonomy" id="765888"/>
    <lineage>
        <taxon>Bacteria</taxon>
        <taxon>Pseudomonadati</taxon>
        <taxon>Pseudomonadota</taxon>
        <taxon>Alphaproteobacteria</taxon>
        <taxon>Rhodospirillales</taxon>
        <taxon>Azospirillaceae</taxon>
        <taxon>Nitrospirillum</taxon>
    </lineage>
</organism>
<dbReference type="AlphaFoldDB" id="A0A7X0B1V0"/>
<comment type="caution">
    <text evidence="1">The sequence shown here is derived from an EMBL/GenBank/DDBJ whole genome shotgun (WGS) entry which is preliminary data.</text>
</comment>
<dbReference type="EMBL" id="JACIIZ010000010">
    <property type="protein sequence ID" value="MBB6253150.1"/>
    <property type="molecule type" value="Genomic_DNA"/>
</dbReference>
<proteinExistence type="predicted"/>
<evidence type="ECO:0000313" key="2">
    <source>
        <dbReference type="Proteomes" id="UP000539175"/>
    </source>
</evidence>